<dbReference type="GO" id="GO:0016872">
    <property type="term" value="F:intramolecular lyase activity"/>
    <property type="evidence" value="ECO:0007669"/>
    <property type="project" value="InterPro"/>
</dbReference>
<feature type="chain" id="PRO_5012544049" evidence="1">
    <location>
        <begin position="22"/>
        <end position="187"/>
    </location>
</feature>
<dbReference type="InterPro" id="IPR036298">
    <property type="entry name" value="Chalcone_isomerase_sf"/>
</dbReference>
<dbReference type="OrthoDB" id="9795336at2"/>
<evidence type="ECO:0000256" key="1">
    <source>
        <dbReference type="SAM" id="SignalP"/>
    </source>
</evidence>
<reference evidence="3 4" key="1">
    <citation type="journal article" date="2017" name="Arch. Microbiol.">
        <title>Mariprofundus micogutta sp. nov., a novel iron-oxidizing zetaproteobacterium isolated from a deep-sea hydrothermal field at the Bayonnaise knoll of the Izu-Ogasawara arc, and a description of Mariprofundales ord. nov. and Zetaproteobacteria classis nov.</title>
        <authorList>
            <person name="Makita H."/>
            <person name="Tanaka E."/>
            <person name="Mitsunobu S."/>
            <person name="Miyazaki M."/>
            <person name="Nunoura T."/>
            <person name="Uematsu K."/>
            <person name="Takaki Y."/>
            <person name="Nishi S."/>
            <person name="Shimamura S."/>
            <person name="Takai K."/>
        </authorList>
    </citation>
    <scope>NUCLEOTIDE SEQUENCE [LARGE SCALE GENOMIC DNA]</scope>
    <source>
        <strain evidence="3 4">ET2</strain>
    </source>
</reference>
<feature type="domain" description="Chalcone isomerase" evidence="2">
    <location>
        <begin position="21"/>
        <end position="186"/>
    </location>
</feature>
<organism evidence="3 4">
    <name type="scientific">Mariprofundus micogutta</name>
    <dbReference type="NCBI Taxonomy" id="1921010"/>
    <lineage>
        <taxon>Bacteria</taxon>
        <taxon>Pseudomonadati</taxon>
        <taxon>Pseudomonadota</taxon>
        <taxon>Candidatius Mariprofundia</taxon>
        <taxon>Mariprofundales</taxon>
        <taxon>Mariprofundaceae</taxon>
        <taxon>Mariprofundus</taxon>
    </lineage>
</organism>
<keyword evidence="3" id="KW-0413">Isomerase</keyword>
<sequence>MLNIRVCLLSILLLLPISSQAVEIEGVSLPDSINLENKTLLLNGAGIRSKFFFDIYVAGLYLEAKSSSADEIISNNTVKRISMDFLYDEVTKEKLTDGWNTGFSKNQSKPQMQALQERLDQFNSYFSSAHKGDRIIFDFLGNGATQVTINDKLAGTVEGADFQQALVAVWLGNKPADKDLKASLLGR</sequence>
<keyword evidence="4" id="KW-1185">Reference proteome</keyword>
<evidence type="ECO:0000313" key="4">
    <source>
        <dbReference type="Proteomes" id="UP000231632"/>
    </source>
</evidence>
<gene>
    <name evidence="3" type="ORF">MMIC_P2353</name>
</gene>
<name>A0A1L8CRC2_9PROT</name>
<dbReference type="SUPFAM" id="SSF54626">
    <property type="entry name" value="Chalcone isomerase"/>
    <property type="match status" value="1"/>
</dbReference>
<dbReference type="Gene3D" id="3.50.70.10">
    <property type="match status" value="1"/>
</dbReference>
<dbReference type="EMBL" id="BDFD01000029">
    <property type="protein sequence ID" value="GAV21369.1"/>
    <property type="molecule type" value="Genomic_DNA"/>
</dbReference>
<comment type="caution">
    <text evidence="3">The sequence shown here is derived from an EMBL/GenBank/DDBJ whole genome shotgun (WGS) entry which is preliminary data.</text>
</comment>
<evidence type="ECO:0000313" key="3">
    <source>
        <dbReference type="EMBL" id="GAV21369.1"/>
    </source>
</evidence>
<evidence type="ECO:0000259" key="2">
    <source>
        <dbReference type="Pfam" id="PF16036"/>
    </source>
</evidence>
<feature type="signal peptide" evidence="1">
    <location>
        <begin position="1"/>
        <end position="21"/>
    </location>
</feature>
<dbReference type="InterPro" id="IPR016087">
    <property type="entry name" value="Chalcone_isomerase"/>
</dbReference>
<dbReference type="PANTHER" id="PTHR47698">
    <property type="entry name" value="FATTY-ACID-BINDING PROTEIN 3, CHLOROPLASTIC"/>
    <property type="match status" value="1"/>
</dbReference>
<dbReference type="PANTHER" id="PTHR47698:SF2">
    <property type="entry name" value="FATTY-ACID-BINDING PROTEIN 3, CHLOROPLASTIC"/>
    <property type="match status" value="1"/>
</dbReference>
<dbReference type="Pfam" id="PF16036">
    <property type="entry name" value="Chalcone_3"/>
    <property type="match status" value="1"/>
</dbReference>
<protein>
    <submittedName>
        <fullName evidence="3">Chalcone-flavanone isomerase</fullName>
    </submittedName>
</protein>
<dbReference type="InterPro" id="IPR016088">
    <property type="entry name" value="Chalcone_isomerase_3-sand"/>
</dbReference>
<dbReference type="STRING" id="1921010.MMIC_P2353"/>
<proteinExistence type="predicted"/>
<keyword evidence="1" id="KW-0732">Signal</keyword>
<dbReference type="AlphaFoldDB" id="A0A1L8CRC2"/>
<accession>A0A1L8CRC2</accession>
<dbReference type="Proteomes" id="UP000231632">
    <property type="component" value="Unassembled WGS sequence"/>
</dbReference>
<dbReference type="RefSeq" id="WP_072660664.1">
    <property type="nucleotide sequence ID" value="NZ_BDFD01000029.1"/>
</dbReference>